<dbReference type="OrthoDB" id="9808524at2"/>
<reference evidence="8 9" key="1">
    <citation type="journal article" date="2016" name="Environ. Microbiol.">
        <title>New Methyloceanibacter diversity from North Sea sediments includes methanotroph containing solely the soluble methane monooxygenase.</title>
        <authorList>
            <person name="Vekeman B."/>
            <person name="Kerckhof F.M."/>
            <person name="Cremers G."/>
            <person name="de Vos P."/>
            <person name="Vandamme P."/>
            <person name="Boon N."/>
            <person name="Op den Camp H.J."/>
            <person name="Heylen K."/>
        </authorList>
    </citation>
    <scope>NUCLEOTIDE SEQUENCE [LARGE SCALE GENOMIC DNA]</scope>
    <source>
        <strain evidence="8 9">R-67174</strain>
    </source>
</reference>
<evidence type="ECO:0000256" key="4">
    <source>
        <dbReference type="ARBA" id="ARBA00022692"/>
    </source>
</evidence>
<dbReference type="InterPro" id="IPR051907">
    <property type="entry name" value="DoxX-like_oxidoreductase"/>
</dbReference>
<feature type="transmembrane region" description="Helical" evidence="7">
    <location>
        <begin position="51"/>
        <end position="70"/>
    </location>
</feature>
<feature type="transmembrane region" description="Helical" evidence="7">
    <location>
        <begin position="104"/>
        <end position="124"/>
    </location>
</feature>
<evidence type="ECO:0000313" key="8">
    <source>
        <dbReference type="EMBL" id="ODR98473.1"/>
    </source>
</evidence>
<feature type="transmembrane region" description="Helical" evidence="7">
    <location>
        <begin position="12"/>
        <end position="31"/>
    </location>
</feature>
<keyword evidence="3" id="KW-1003">Cell membrane</keyword>
<keyword evidence="6 7" id="KW-0472">Membrane</keyword>
<keyword evidence="9" id="KW-1185">Reference proteome</keyword>
<name>A0A1E3VY71_9HYPH</name>
<evidence type="ECO:0000313" key="9">
    <source>
        <dbReference type="Proteomes" id="UP000094501"/>
    </source>
</evidence>
<keyword evidence="4 7" id="KW-0812">Transmembrane</keyword>
<evidence type="ECO:0000256" key="6">
    <source>
        <dbReference type="ARBA" id="ARBA00023136"/>
    </source>
</evidence>
<evidence type="ECO:0000256" key="5">
    <source>
        <dbReference type="ARBA" id="ARBA00022989"/>
    </source>
</evidence>
<dbReference type="PANTHER" id="PTHR33452:SF4">
    <property type="entry name" value="BLL4328 PROTEIN"/>
    <property type="match status" value="1"/>
</dbReference>
<dbReference type="STRING" id="1774968.AUC68_08565"/>
<dbReference type="PANTHER" id="PTHR33452">
    <property type="entry name" value="OXIDOREDUCTASE CATD-RELATED"/>
    <property type="match status" value="1"/>
</dbReference>
<evidence type="ECO:0000256" key="2">
    <source>
        <dbReference type="ARBA" id="ARBA00006679"/>
    </source>
</evidence>
<dbReference type="EMBL" id="LPWG01000013">
    <property type="protein sequence ID" value="ODR98473.1"/>
    <property type="molecule type" value="Genomic_DNA"/>
</dbReference>
<gene>
    <name evidence="8" type="ORF">AUC68_08565</name>
</gene>
<comment type="subcellular location">
    <subcellularLocation>
        <location evidence="1">Cell membrane</location>
        <topology evidence="1">Multi-pass membrane protein</topology>
    </subcellularLocation>
</comment>
<dbReference type="Pfam" id="PF07681">
    <property type="entry name" value="DoxX"/>
    <property type="match status" value="1"/>
</dbReference>
<organism evidence="8 9">
    <name type="scientific">Methyloceanibacter methanicus</name>
    <dbReference type="NCBI Taxonomy" id="1774968"/>
    <lineage>
        <taxon>Bacteria</taxon>
        <taxon>Pseudomonadati</taxon>
        <taxon>Pseudomonadota</taxon>
        <taxon>Alphaproteobacteria</taxon>
        <taxon>Hyphomicrobiales</taxon>
        <taxon>Hyphomicrobiaceae</taxon>
        <taxon>Methyloceanibacter</taxon>
    </lineage>
</organism>
<evidence type="ECO:0000256" key="1">
    <source>
        <dbReference type="ARBA" id="ARBA00004651"/>
    </source>
</evidence>
<comment type="similarity">
    <text evidence="2">Belongs to the DoxX family.</text>
</comment>
<dbReference type="InterPro" id="IPR032808">
    <property type="entry name" value="DoxX"/>
</dbReference>
<dbReference type="AlphaFoldDB" id="A0A1E3VY71"/>
<accession>A0A1E3VY71</accession>
<evidence type="ECO:0000256" key="7">
    <source>
        <dbReference type="SAM" id="Phobius"/>
    </source>
</evidence>
<dbReference type="GO" id="GO:0005886">
    <property type="term" value="C:plasma membrane"/>
    <property type="evidence" value="ECO:0007669"/>
    <property type="project" value="UniProtKB-SubCell"/>
</dbReference>
<protein>
    <submittedName>
        <fullName evidence="8">DoxX family protein</fullName>
    </submittedName>
</protein>
<evidence type="ECO:0000256" key="3">
    <source>
        <dbReference type="ARBA" id="ARBA00022475"/>
    </source>
</evidence>
<dbReference type="Proteomes" id="UP000094501">
    <property type="component" value="Unassembled WGS sequence"/>
</dbReference>
<sequence>MADRLQTEWAPRILSIVRIVAALIFMAHGTAKLLGFPATEMPTPEFMSLSWIGGMLELVGGALLAIGLFTRPVAFILSGEMAVAYWMFHAPNSVFPLVNHGDAAILYCFLFLYIAFAGGGPWSVDEMLRRKA</sequence>
<proteinExistence type="inferred from homology"/>
<keyword evidence="5 7" id="KW-1133">Transmembrane helix</keyword>
<comment type="caution">
    <text evidence="8">The sequence shown here is derived from an EMBL/GenBank/DDBJ whole genome shotgun (WGS) entry which is preliminary data.</text>
</comment>
<dbReference type="RefSeq" id="WP_069437927.1">
    <property type="nucleotide sequence ID" value="NZ_LPWG01000013.1"/>
</dbReference>